<feature type="region of interest" description="Disordered" evidence="1">
    <location>
        <begin position="104"/>
        <end position="126"/>
    </location>
</feature>
<dbReference type="AlphaFoldDB" id="A0A975JCP1"/>
<evidence type="ECO:0000256" key="1">
    <source>
        <dbReference type="SAM" id="MobiDB-lite"/>
    </source>
</evidence>
<evidence type="ECO:0000313" key="3">
    <source>
        <dbReference type="Proteomes" id="UP000683291"/>
    </source>
</evidence>
<proteinExistence type="predicted"/>
<feature type="compositionally biased region" description="Basic residues" evidence="1">
    <location>
        <begin position="112"/>
        <end position="124"/>
    </location>
</feature>
<protein>
    <submittedName>
        <fullName evidence="2">Uncharacterized protein</fullName>
    </submittedName>
</protein>
<organism evidence="2 3">
    <name type="scientific">Sulfitobacter albidus</name>
    <dbReference type="NCBI Taxonomy" id="2829501"/>
    <lineage>
        <taxon>Bacteria</taxon>
        <taxon>Pseudomonadati</taxon>
        <taxon>Pseudomonadota</taxon>
        <taxon>Alphaproteobacteria</taxon>
        <taxon>Rhodobacterales</taxon>
        <taxon>Roseobacteraceae</taxon>
        <taxon>Sulfitobacter</taxon>
    </lineage>
</organism>
<dbReference type="RefSeq" id="WP_212704234.1">
    <property type="nucleotide sequence ID" value="NZ_CP073581.1"/>
</dbReference>
<dbReference type="Proteomes" id="UP000683291">
    <property type="component" value="Chromosome 1"/>
</dbReference>
<dbReference type="KEGG" id="sual:KDD17_14050"/>
<sequence>MFFQYQQRIGAGDIVLDGDIRDLEVVHLDSGAFLLASTGLNGGLVSYELAADGRVIGVSGEQYFSPDSGSQVSGTFDTIVNGNSAMVVMAGGMGTSMAQYGLSASGSLHGGPRPRRGAGRRRSRPPSWTAVLSFMWRLRITGASCDTPPTARRGKMSY</sequence>
<dbReference type="EMBL" id="CP073581">
    <property type="protein sequence ID" value="QUJ76036.1"/>
    <property type="molecule type" value="Genomic_DNA"/>
</dbReference>
<name>A0A975JCP1_9RHOB</name>
<keyword evidence="3" id="KW-1185">Reference proteome</keyword>
<reference evidence="2" key="1">
    <citation type="submission" date="2021-04" db="EMBL/GenBank/DDBJ databases">
        <title>Complete genome sequence for Sulfitobacter sp. strain JK7-1.</title>
        <authorList>
            <person name="Park S.-J."/>
        </authorList>
    </citation>
    <scope>NUCLEOTIDE SEQUENCE</scope>
    <source>
        <strain evidence="2">JK7-1</strain>
    </source>
</reference>
<accession>A0A975JCP1</accession>
<evidence type="ECO:0000313" key="2">
    <source>
        <dbReference type="EMBL" id="QUJ76036.1"/>
    </source>
</evidence>
<gene>
    <name evidence="2" type="ORF">KDD17_14050</name>
</gene>